<keyword evidence="1 3" id="KW-0853">WD repeat</keyword>
<dbReference type="InterPro" id="IPR001680">
    <property type="entry name" value="WD40_rpt"/>
</dbReference>
<reference evidence="4" key="1">
    <citation type="submission" date="2020-11" db="EMBL/GenBank/DDBJ databases">
        <authorList>
            <consortium name="DOE Joint Genome Institute"/>
            <person name="Ahrendt S."/>
            <person name="Riley R."/>
            <person name="Andreopoulos W."/>
            <person name="LaButti K."/>
            <person name="Pangilinan J."/>
            <person name="Ruiz-duenas F.J."/>
            <person name="Barrasa J.M."/>
            <person name="Sanchez-Garcia M."/>
            <person name="Camarero S."/>
            <person name="Miyauchi S."/>
            <person name="Serrano A."/>
            <person name="Linde D."/>
            <person name="Babiker R."/>
            <person name="Drula E."/>
            <person name="Ayuso-Fernandez I."/>
            <person name="Pacheco R."/>
            <person name="Padilla G."/>
            <person name="Ferreira P."/>
            <person name="Barriuso J."/>
            <person name="Kellner H."/>
            <person name="Castanera R."/>
            <person name="Alfaro M."/>
            <person name="Ramirez L."/>
            <person name="Pisabarro A.G."/>
            <person name="Kuo A."/>
            <person name="Tritt A."/>
            <person name="Lipzen A."/>
            <person name="He G."/>
            <person name="Yan M."/>
            <person name="Ng V."/>
            <person name="Cullen D."/>
            <person name="Martin F."/>
            <person name="Rosso M.-N."/>
            <person name="Henrissat B."/>
            <person name="Hibbett D."/>
            <person name="Martinez A.T."/>
            <person name="Grigoriev I.V."/>
        </authorList>
    </citation>
    <scope>NUCLEOTIDE SEQUENCE</scope>
    <source>
        <strain evidence="4">AH 44721</strain>
    </source>
</reference>
<dbReference type="PANTHER" id="PTHR22847:SF637">
    <property type="entry name" value="WD REPEAT DOMAIN 5B"/>
    <property type="match status" value="1"/>
</dbReference>
<evidence type="ECO:0000256" key="1">
    <source>
        <dbReference type="ARBA" id="ARBA00022574"/>
    </source>
</evidence>
<organism evidence="4 5">
    <name type="scientific">Gymnopilus junonius</name>
    <name type="common">Spectacular rustgill mushroom</name>
    <name type="synonym">Gymnopilus spectabilis subsp. junonius</name>
    <dbReference type="NCBI Taxonomy" id="109634"/>
    <lineage>
        <taxon>Eukaryota</taxon>
        <taxon>Fungi</taxon>
        <taxon>Dikarya</taxon>
        <taxon>Basidiomycota</taxon>
        <taxon>Agaricomycotina</taxon>
        <taxon>Agaricomycetes</taxon>
        <taxon>Agaricomycetidae</taxon>
        <taxon>Agaricales</taxon>
        <taxon>Agaricineae</taxon>
        <taxon>Hymenogastraceae</taxon>
        <taxon>Gymnopilus</taxon>
    </lineage>
</organism>
<dbReference type="Pfam" id="PF00400">
    <property type="entry name" value="WD40"/>
    <property type="match status" value="1"/>
</dbReference>
<comment type="caution">
    <text evidence="4">The sequence shown here is derived from an EMBL/GenBank/DDBJ whole genome shotgun (WGS) entry which is preliminary data.</text>
</comment>
<evidence type="ECO:0000256" key="2">
    <source>
        <dbReference type="ARBA" id="ARBA00022737"/>
    </source>
</evidence>
<proteinExistence type="predicted"/>
<dbReference type="SMART" id="SM00320">
    <property type="entry name" value="WD40"/>
    <property type="match status" value="4"/>
</dbReference>
<sequence>MFTSILALFDRCSHLIATLHGHTGPVVSLAILPNGKFLASGGAEGIKIWSLGTAKEIPVGEQPFYKRSQVACICWIMCRNEVTDMLCYGNALGCLVFLQYHANEDRFETIFSAHLARGAEITSIAVDMSRGSTRIATGTRDRKLVSVFSKENKGEIEMVPKALAFDTNEERDLFIFGLYDGGLYKNGGKDGRNISKHQLGSQVGNAAVDMDRRICIVDNIQNGFDLYKMETGLFIKTFITKDAVKTHPKGIAFGDKSRLVIGGSDHGHVYIFDRKTGRILKSLRHAKRGGAETLAVHDMENGNVLIATASATSSSGPGNILVWQWKSEDKRGLASEGWTLLKVIDVLFKVVVLLAAAAYFVQQGQQMAANMARRTDDSNSEMMVEHVHQVDNRGVRRVVDHLQKMSDVGKEVNREIRIVRNLLGYNTIGTWSGITRKTYEI</sequence>
<dbReference type="PANTHER" id="PTHR22847">
    <property type="entry name" value="WD40 REPEAT PROTEIN"/>
    <property type="match status" value="1"/>
</dbReference>
<evidence type="ECO:0000313" key="5">
    <source>
        <dbReference type="Proteomes" id="UP000724874"/>
    </source>
</evidence>
<dbReference type="PROSITE" id="PS50082">
    <property type="entry name" value="WD_REPEATS_2"/>
    <property type="match status" value="1"/>
</dbReference>
<name>A0A9P5NGR4_GYMJU</name>
<dbReference type="GO" id="GO:1990234">
    <property type="term" value="C:transferase complex"/>
    <property type="evidence" value="ECO:0007669"/>
    <property type="project" value="UniProtKB-ARBA"/>
</dbReference>
<gene>
    <name evidence="4" type="ORF">CPB84DRAFT_1750852</name>
</gene>
<dbReference type="EMBL" id="JADNYJ010000121">
    <property type="protein sequence ID" value="KAF8882612.1"/>
    <property type="molecule type" value="Genomic_DNA"/>
</dbReference>
<dbReference type="InterPro" id="IPR015943">
    <property type="entry name" value="WD40/YVTN_repeat-like_dom_sf"/>
</dbReference>
<dbReference type="Gene3D" id="2.130.10.10">
    <property type="entry name" value="YVTN repeat-like/Quinoprotein amine dehydrogenase"/>
    <property type="match status" value="2"/>
</dbReference>
<evidence type="ECO:0000313" key="4">
    <source>
        <dbReference type="EMBL" id="KAF8882612.1"/>
    </source>
</evidence>
<dbReference type="Proteomes" id="UP000724874">
    <property type="component" value="Unassembled WGS sequence"/>
</dbReference>
<protein>
    <submittedName>
        <fullName evidence="4">WD40-repeat-containing domain protein</fullName>
    </submittedName>
</protein>
<dbReference type="InterPro" id="IPR036322">
    <property type="entry name" value="WD40_repeat_dom_sf"/>
</dbReference>
<dbReference type="SUPFAM" id="SSF50978">
    <property type="entry name" value="WD40 repeat-like"/>
    <property type="match status" value="1"/>
</dbReference>
<keyword evidence="5" id="KW-1185">Reference proteome</keyword>
<evidence type="ECO:0000256" key="3">
    <source>
        <dbReference type="PROSITE-ProRule" id="PRU00221"/>
    </source>
</evidence>
<dbReference type="OrthoDB" id="3238562at2759"/>
<accession>A0A9P5NGR4</accession>
<feature type="repeat" description="WD" evidence="3">
    <location>
        <begin position="19"/>
        <end position="59"/>
    </location>
</feature>
<dbReference type="AlphaFoldDB" id="A0A9P5NGR4"/>
<keyword evidence="2" id="KW-0677">Repeat</keyword>